<dbReference type="AlphaFoldDB" id="A0A4Y2L4E4"/>
<proteinExistence type="predicted"/>
<dbReference type="EMBL" id="BGPR01005265">
    <property type="protein sequence ID" value="GBN08486.1"/>
    <property type="molecule type" value="Genomic_DNA"/>
</dbReference>
<dbReference type="Proteomes" id="UP000499080">
    <property type="component" value="Unassembled WGS sequence"/>
</dbReference>
<feature type="compositionally biased region" description="Basic residues" evidence="1">
    <location>
        <begin position="105"/>
        <end position="114"/>
    </location>
</feature>
<gene>
    <name evidence="2" type="ORF">AVEN_223990_1</name>
</gene>
<organism evidence="2 3">
    <name type="scientific">Araneus ventricosus</name>
    <name type="common">Orbweaver spider</name>
    <name type="synonym">Epeira ventricosa</name>
    <dbReference type="NCBI Taxonomy" id="182803"/>
    <lineage>
        <taxon>Eukaryota</taxon>
        <taxon>Metazoa</taxon>
        <taxon>Ecdysozoa</taxon>
        <taxon>Arthropoda</taxon>
        <taxon>Chelicerata</taxon>
        <taxon>Arachnida</taxon>
        <taxon>Araneae</taxon>
        <taxon>Araneomorphae</taxon>
        <taxon>Entelegynae</taxon>
        <taxon>Araneoidea</taxon>
        <taxon>Araneidae</taxon>
        <taxon>Araneus</taxon>
    </lineage>
</organism>
<reference evidence="2 3" key="1">
    <citation type="journal article" date="2019" name="Sci. Rep.">
        <title>Orb-weaving spider Araneus ventricosus genome elucidates the spidroin gene catalogue.</title>
        <authorList>
            <person name="Kono N."/>
            <person name="Nakamura H."/>
            <person name="Ohtoshi R."/>
            <person name="Moran D.A.P."/>
            <person name="Shinohara A."/>
            <person name="Yoshida Y."/>
            <person name="Fujiwara M."/>
            <person name="Mori M."/>
            <person name="Tomita M."/>
            <person name="Arakawa K."/>
        </authorList>
    </citation>
    <scope>NUCLEOTIDE SEQUENCE [LARGE SCALE GENOMIC DNA]</scope>
</reference>
<feature type="region of interest" description="Disordered" evidence="1">
    <location>
        <begin position="80"/>
        <end position="116"/>
    </location>
</feature>
<name>A0A4Y2L4E4_ARAVE</name>
<evidence type="ECO:0000313" key="3">
    <source>
        <dbReference type="Proteomes" id="UP000499080"/>
    </source>
</evidence>
<protein>
    <submittedName>
        <fullName evidence="2">Uncharacterized protein</fullName>
    </submittedName>
</protein>
<accession>A0A4Y2L4E4</accession>
<keyword evidence="3" id="KW-1185">Reference proteome</keyword>
<evidence type="ECO:0000256" key="1">
    <source>
        <dbReference type="SAM" id="MobiDB-lite"/>
    </source>
</evidence>
<sequence length="142" mass="15459">MTGLLLLRDDRKCVPGLMNSTLKGNPAYLCGSFSSPCLRCPLRWDNLAIKNMNLKPGILGHSLFKNARLPGEELVSARRGARSARRVGTVSKTGARSARQGGARSPRRGTRSARRGGTTYCSLGECNEIGLKFSLYLYLSIN</sequence>
<comment type="caution">
    <text evidence="2">The sequence shown here is derived from an EMBL/GenBank/DDBJ whole genome shotgun (WGS) entry which is preliminary data.</text>
</comment>
<evidence type="ECO:0000313" key="2">
    <source>
        <dbReference type="EMBL" id="GBN08486.1"/>
    </source>
</evidence>